<name>A0A2N7PKW0_9BACT</name>
<protein>
    <recommendedName>
        <fullName evidence="5">Aminoglycoside phosphotransferase</fullName>
    </recommendedName>
</protein>
<evidence type="ECO:0008006" key="5">
    <source>
        <dbReference type="Google" id="ProtNLM"/>
    </source>
</evidence>
<evidence type="ECO:0000259" key="1">
    <source>
        <dbReference type="Pfam" id="PF00483"/>
    </source>
</evidence>
<dbReference type="Gene3D" id="3.30.200.20">
    <property type="entry name" value="Phosphorylase Kinase, domain 1"/>
    <property type="match status" value="1"/>
</dbReference>
<accession>A0A2N7PKW0</accession>
<dbReference type="SUPFAM" id="SSF56112">
    <property type="entry name" value="Protein kinase-like (PK-like)"/>
    <property type="match status" value="1"/>
</dbReference>
<dbReference type="SUPFAM" id="SSF53448">
    <property type="entry name" value="Nucleotide-diphospho-sugar transferases"/>
    <property type="match status" value="1"/>
</dbReference>
<dbReference type="InterPro" id="IPR029044">
    <property type="entry name" value="Nucleotide-diphossugar_trans"/>
</dbReference>
<dbReference type="InterPro" id="IPR011009">
    <property type="entry name" value="Kinase-like_dom_sf"/>
</dbReference>
<evidence type="ECO:0000313" key="4">
    <source>
        <dbReference type="Proteomes" id="UP000235731"/>
    </source>
</evidence>
<reference evidence="3 4" key="1">
    <citation type="submission" date="2018-01" db="EMBL/GenBank/DDBJ databases">
        <title>Metagenomic assembled genomes from two thermal pools in the Uzon Caldera, Kamchatka, Russia.</title>
        <authorList>
            <person name="Wilkins L."/>
            <person name="Ettinger C."/>
        </authorList>
    </citation>
    <scope>NUCLEOTIDE SEQUENCE [LARGE SCALE GENOMIC DNA]</scope>
    <source>
        <strain evidence="3">ZAV-15</strain>
    </source>
</reference>
<comment type="caution">
    <text evidence="3">The sequence shown here is derived from an EMBL/GenBank/DDBJ whole genome shotgun (WGS) entry which is preliminary data.</text>
</comment>
<dbReference type="Pfam" id="PF01636">
    <property type="entry name" value="APH"/>
    <property type="match status" value="1"/>
</dbReference>
<dbReference type="PANTHER" id="PTHR22572">
    <property type="entry name" value="SUGAR-1-PHOSPHATE GUANYL TRANSFERASE"/>
    <property type="match status" value="1"/>
</dbReference>
<dbReference type="Pfam" id="PF00483">
    <property type="entry name" value="NTP_transferase"/>
    <property type="match status" value="1"/>
</dbReference>
<evidence type="ECO:0000259" key="2">
    <source>
        <dbReference type="Pfam" id="PF01636"/>
    </source>
</evidence>
<proteinExistence type="predicted"/>
<feature type="domain" description="Aminoglycoside phosphotransferase" evidence="2">
    <location>
        <begin position="305"/>
        <end position="520"/>
    </location>
</feature>
<dbReference type="InterPro" id="IPR050486">
    <property type="entry name" value="Mannose-1P_guanyltransferase"/>
</dbReference>
<dbReference type="Gene3D" id="3.90.550.10">
    <property type="entry name" value="Spore Coat Polysaccharide Biosynthesis Protein SpsA, Chain A"/>
    <property type="match status" value="1"/>
</dbReference>
<dbReference type="InterPro" id="IPR002575">
    <property type="entry name" value="Aminoglycoside_PTrfase"/>
</dbReference>
<dbReference type="InterPro" id="IPR005835">
    <property type="entry name" value="NTP_transferase_dom"/>
</dbReference>
<dbReference type="CDD" id="cd06422">
    <property type="entry name" value="NTP_transferase_like_1"/>
    <property type="match status" value="1"/>
</dbReference>
<sequence>MTLRAFILCAGFGTRLRPITEKIPKPLIPVLGKPLLERIIRSLYRVDINEIGINVYYLREKMINFIKNSPFCGKVEIFSEKEILGTGGGLKNAEPFLKNSPFLVHNGDILSEFDLRELISEHFRKRPLATLLVLENPKEKKLFLDEEGNLIGVEGFLEPKKYYQKVAFSGIALYEPEFLNFLQRSFSSVVSAWIEAIKAGYTIKTLSLRGFWFDCGSLYSYFMAVKTLLRNWGELVYFHPKAKSDNLEFQGFLSVETETTFEKGSFLRDVIVIAEKRRVSGKFEGGLLFEEIFIPLKENKEPFEEIGFGGSERKFFRLFNGNVLMKDEKSAEDFERTYQYGLLLREKGIKIPEIRGADFQRGEIFFEDLGDISLYIWLKGKRDKTKILGVYKKVIEEVIKLHTLKIEEPKLFRVFDFEHFRWETRYFQEKFLEFLCGIKASKELEEEFDSLAKICDSFPKNLIHRDLQSQNIMIKGDVPYLIDYQGARIGPPGYDIASLLWDPYYRFGEEEREELLKFYIEKRMGIDRTFDKDIFLESLRFLRIQRHLQALAAYVNLSFFKGKSFFLKFIPQALSYLEEEVLEKDWPVLKRILLEAIDILKKKGFYAEMEKFS</sequence>
<dbReference type="Gene3D" id="3.90.1200.10">
    <property type="match status" value="1"/>
</dbReference>
<dbReference type="Proteomes" id="UP000235731">
    <property type="component" value="Unassembled WGS sequence"/>
</dbReference>
<evidence type="ECO:0000313" key="3">
    <source>
        <dbReference type="EMBL" id="PMP64148.1"/>
    </source>
</evidence>
<gene>
    <name evidence="3" type="ORF">C0197_01235</name>
</gene>
<organism evidence="3 4">
    <name type="scientific">Caldimicrobium thiodismutans</name>
    <dbReference type="NCBI Taxonomy" id="1653476"/>
    <lineage>
        <taxon>Bacteria</taxon>
        <taxon>Pseudomonadati</taxon>
        <taxon>Thermodesulfobacteriota</taxon>
        <taxon>Thermodesulfobacteria</taxon>
        <taxon>Thermodesulfobacteriales</taxon>
        <taxon>Thermodesulfobacteriaceae</taxon>
        <taxon>Caldimicrobium</taxon>
    </lineage>
</organism>
<dbReference type="AlphaFoldDB" id="A0A2N7PKW0"/>
<feature type="domain" description="Nucleotidyl transferase" evidence="1">
    <location>
        <begin position="5"/>
        <end position="229"/>
    </location>
</feature>
<dbReference type="EMBL" id="PNIE01000019">
    <property type="protein sequence ID" value="PMP64148.1"/>
    <property type="molecule type" value="Genomic_DNA"/>
</dbReference>